<proteinExistence type="inferred from homology"/>
<protein>
    <recommendedName>
        <fullName evidence="5">Flagellar hook-associated protein 2</fullName>
        <shortName evidence="5">HAP2</shortName>
    </recommendedName>
    <alternativeName>
        <fullName evidence="5">Flagellar cap protein</fullName>
    </alternativeName>
</protein>
<dbReference type="Proteomes" id="UP000065807">
    <property type="component" value="Chromosome"/>
</dbReference>
<accession>A0A0K2SNS8</accession>
<dbReference type="GO" id="GO:0009421">
    <property type="term" value="C:bacterial-type flagellum filament cap"/>
    <property type="evidence" value="ECO:0007669"/>
    <property type="project" value="InterPro"/>
</dbReference>
<comment type="subunit">
    <text evidence="2 5">Homopentamer.</text>
</comment>
<dbReference type="InterPro" id="IPR010810">
    <property type="entry name" value="Flagellin_hook_IN_motif"/>
</dbReference>
<keyword evidence="8" id="KW-0282">Flagellum</keyword>
<dbReference type="Pfam" id="PF07195">
    <property type="entry name" value="FliD_C"/>
    <property type="match status" value="1"/>
</dbReference>
<dbReference type="KEGG" id="lpil:LIP_2964"/>
<keyword evidence="8" id="KW-0969">Cilium</keyword>
<reference evidence="9" key="2">
    <citation type="journal article" date="2016" name="Int. J. Syst. Evol. Microbiol.">
        <title>Complete genome sequence and cell structure of Limnochorda pilosa, a Gram-negative spore-former within the phylum Firmicutes.</title>
        <authorList>
            <person name="Watanabe M."/>
            <person name="Kojima H."/>
            <person name="Fukui M."/>
        </authorList>
    </citation>
    <scope>NUCLEOTIDE SEQUENCE [LARGE SCALE GENOMIC DNA]</scope>
    <source>
        <strain evidence="9">HC45</strain>
    </source>
</reference>
<comment type="similarity">
    <text evidence="1 5">Belongs to the FliD family.</text>
</comment>
<organism evidence="8 9">
    <name type="scientific">Limnochorda pilosa</name>
    <dbReference type="NCBI Taxonomy" id="1555112"/>
    <lineage>
        <taxon>Bacteria</taxon>
        <taxon>Bacillati</taxon>
        <taxon>Bacillota</taxon>
        <taxon>Limnochordia</taxon>
        <taxon>Limnochordales</taxon>
        <taxon>Limnochordaceae</taxon>
        <taxon>Limnochorda</taxon>
    </lineage>
</organism>
<dbReference type="PANTHER" id="PTHR30288:SF0">
    <property type="entry name" value="FLAGELLAR HOOK-ASSOCIATED PROTEIN 2"/>
    <property type="match status" value="1"/>
</dbReference>
<evidence type="ECO:0000313" key="8">
    <source>
        <dbReference type="EMBL" id="BAS28793.1"/>
    </source>
</evidence>
<comment type="subcellular location">
    <subcellularLocation>
        <location evidence="5">Secreted</location>
    </subcellularLocation>
    <subcellularLocation>
        <location evidence="5">Bacterial flagellum</location>
    </subcellularLocation>
</comment>
<evidence type="ECO:0000256" key="3">
    <source>
        <dbReference type="ARBA" id="ARBA00023054"/>
    </source>
</evidence>
<evidence type="ECO:0000256" key="1">
    <source>
        <dbReference type="ARBA" id="ARBA00009764"/>
    </source>
</evidence>
<dbReference type="EMBL" id="AP014924">
    <property type="protein sequence ID" value="BAS28793.1"/>
    <property type="molecule type" value="Genomic_DNA"/>
</dbReference>
<evidence type="ECO:0000259" key="6">
    <source>
        <dbReference type="Pfam" id="PF02465"/>
    </source>
</evidence>
<dbReference type="OrthoDB" id="9776025at2"/>
<evidence type="ECO:0000313" key="9">
    <source>
        <dbReference type="Proteomes" id="UP000065807"/>
    </source>
</evidence>
<keyword evidence="9" id="KW-1185">Reference proteome</keyword>
<name>A0A0K2SNS8_LIMPI</name>
<dbReference type="PANTHER" id="PTHR30288">
    <property type="entry name" value="FLAGELLAR CAP/ASSEMBLY PROTEIN FLID"/>
    <property type="match status" value="1"/>
</dbReference>
<feature type="coiled-coil region" evidence="5">
    <location>
        <begin position="381"/>
        <end position="419"/>
    </location>
</feature>
<dbReference type="Pfam" id="PF02465">
    <property type="entry name" value="FliD_N"/>
    <property type="match status" value="1"/>
</dbReference>
<evidence type="ECO:0000256" key="4">
    <source>
        <dbReference type="ARBA" id="ARBA00023143"/>
    </source>
</evidence>
<dbReference type="GO" id="GO:0071973">
    <property type="term" value="P:bacterial-type flagellum-dependent cell motility"/>
    <property type="evidence" value="ECO:0007669"/>
    <property type="project" value="TreeGrafter"/>
</dbReference>
<dbReference type="InterPro" id="IPR040026">
    <property type="entry name" value="FliD"/>
</dbReference>
<keyword evidence="3 5" id="KW-0175">Coiled coil</keyword>
<evidence type="ECO:0000259" key="7">
    <source>
        <dbReference type="Pfam" id="PF07195"/>
    </source>
</evidence>
<dbReference type="Pfam" id="PF07196">
    <property type="entry name" value="Flagellin_IN"/>
    <property type="match status" value="1"/>
</dbReference>
<evidence type="ECO:0000256" key="5">
    <source>
        <dbReference type="RuleBase" id="RU362066"/>
    </source>
</evidence>
<dbReference type="InterPro" id="IPR003481">
    <property type="entry name" value="FliD_N"/>
</dbReference>
<dbReference type="PATRIC" id="fig|1555112.3.peg.3010"/>
<keyword evidence="4 5" id="KW-0975">Bacterial flagellum</keyword>
<dbReference type="STRING" id="1555112.LIP_2964"/>
<dbReference type="GO" id="GO:0005576">
    <property type="term" value="C:extracellular region"/>
    <property type="evidence" value="ECO:0007669"/>
    <property type="project" value="UniProtKB-SubCell"/>
</dbReference>
<dbReference type="RefSeq" id="WP_068139668.1">
    <property type="nucleotide sequence ID" value="NZ_AP014924.1"/>
</dbReference>
<dbReference type="GO" id="GO:0009424">
    <property type="term" value="C:bacterial-type flagellum hook"/>
    <property type="evidence" value="ECO:0007669"/>
    <property type="project" value="UniProtKB-UniRule"/>
</dbReference>
<reference evidence="9" key="1">
    <citation type="submission" date="2015-07" db="EMBL/GenBank/DDBJ databases">
        <title>Complete genome sequence and phylogenetic analysis of Limnochorda pilosa.</title>
        <authorList>
            <person name="Watanabe M."/>
            <person name="Kojima H."/>
            <person name="Fukui M."/>
        </authorList>
    </citation>
    <scope>NUCLEOTIDE SEQUENCE [LARGE SCALE GENOMIC DNA]</scope>
    <source>
        <strain evidence="9">HC45</strain>
    </source>
</reference>
<sequence>MSVYFSGMVSGLDTEQLIQQLMALERRPITLMEQRRSRLEEQQSAWRDVNTRLSNLEGKLKDLLASGVFDAKIATSSDEKIVKATAGAGAISGNYSVKVTSLATAAQWNLTKSGVNSGTDSLGSGGTLTFTFATTTKTIDYTATDTLNSLAEKINGQAIGVKASVIEGTLVLKGEQTGKASDFSVADNAGATATRIATADDASLTIDGVDVTSASNTVTGKIMGVTLDLVASGGPVTVEVKADVDTPVSKIKAFVDQYNSFYTFAQEKLAKEAVLQGDTALVQLVSRVRTSITDRVTGLTGLDQLALAGITTTREGKLTLDEAKLREQLSKDPAAVEKLFAAEQTADGANGVARRAVSLIGQYTQSSGLISSRQSMYTGMIDDINEQIDSLEMRLDLREANLRAQFVRMEQMLATLNAQGNALAGQLAQISALAPGGGGSAG</sequence>
<keyword evidence="5" id="KW-0964">Secreted</keyword>
<dbReference type="AlphaFoldDB" id="A0A0K2SNS8"/>
<keyword evidence="8" id="KW-0966">Cell projection</keyword>
<feature type="domain" description="Flagellar hook-associated protein 2 N-terminal" evidence="6">
    <location>
        <begin position="10"/>
        <end position="106"/>
    </location>
</feature>
<feature type="domain" description="Flagellar hook-associated protein 2 C-terminal" evidence="7">
    <location>
        <begin position="199"/>
        <end position="418"/>
    </location>
</feature>
<gene>
    <name evidence="8" type="ORF">LIP_2964</name>
</gene>
<comment type="function">
    <text evidence="5">Required for morphogenesis and for the elongation of the flagellar filament by facilitating polymerization of the flagellin monomers at the tip of growing filament. Forms a capping structure, which prevents flagellin subunits (transported through the central channel of the flagellum) from leaking out without polymerization at the distal end.</text>
</comment>
<evidence type="ECO:0000256" key="2">
    <source>
        <dbReference type="ARBA" id="ARBA00011255"/>
    </source>
</evidence>
<dbReference type="InterPro" id="IPR010809">
    <property type="entry name" value="FliD_C"/>
</dbReference>
<dbReference type="GO" id="GO:0007155">
    <property type="term" value="P:cell adhesion"/>
    <property type="evidence" value="ECO:0007669"/>
    <property type="project" value="InterPro"/>
</dbReference>